<comment type="similarity">
    <text evidence="8">Belongs to the RNase Z family.</text>
</comment>
<evidence type="ECO:0000256" key="2">
    <source>
        <dbReference type="ARBA" id="ARBA00022694"/>
    </source>
</evidence>
<dbReference type="EMBL" id="FOPC01000006">
    <property type="protein sequence ID" value="SFG66873.1"/>
    <property type="molecule type" value="Genomic_DNA"/>
</dbReference>
<dbReference type="PANTHER" id="PTHR46018">
    <property type="entry name" value="ZINC PHOSPHODIESTERASE ELAC PROTEIN 1"/>
    <property type="match status" value="1"/>
</dbReference>
<dbReference type="PANTHER" id="PTHR46018:SF2">
    <property type="entry name" value="ZINC PHOSPHODIESTERASE ELAC PROTEIN 1"/>
    <property type="match status" value="1"/>
</dbReference>
<evidence type="ECO:0000256" key="8">
    <source>
        <dbReference type="HAMAP-Rule" id="MF_01818"/>
    </source>
</evidence>
<feature type="binding site" evidence="8">
    <location>
        <position position="144"/>
    </location>
    <ligand>
        <name>Zn(2+)</name>
        <dbReference type="ChEBI" id="CHEBI:29105"/>
        <label>1</label>
        <note>catalytic</note>
    </ligand>
</feature>
<dbReference type="RefSeq" id="WP_092791241.1">
    <property type="nucleotide sequence ID" value="NZ_FOPC01000006.1"/>
</dbReference>
<feature type="binding site" evidence="8">
    <location>
        <position position="69"/>
    </location>
    <ligand>
        <name>Zn(2+)</name>
        <dbReference type="ChEBI" id="CHEBI:29105"/>
        <label>2</label>
        <note>catalytic</note>
    </ligand>
</feature>
<gene>
    <name evidence="8" type="primary">rnz</name>
    <name evidence="9" type="ORF">SAMN04487988_106145</name>
</gene>
<comment type="catalytic activity">
    <reaction evidence="8">
        <text>Endonucleolytic cleavage of RNA, removing extra 3' nucleotides from tRNA precursor, generating 3' termini of tRNAs. A 3'-hydroxy group is left at the tRNA terminus and a 5'-phosphoryl group is left at the trailer molecule.</text>
        <dbReference type="EC" id="3.1.26.11"/>
    </reaction>
</comment>
<reference evidence="10" key="1">
    <citation type="submission" date="2016-10" db="EMBL/GenBank/DDBJ databases">
        <authorList>
            <person name="Varghese N."/>
            <person name="Submissions S."/>
        </authorList>
    </citation>
    <scope>NUCLEOTIDE SEQUENCE [LARGE SCALE GENOMIC DNA]</scope>
    <source>
        <strain evidence="10">DSM 19315</strain>
    </source>
</reference>
<evidence type="ECO:0000313" key="9">
    <source>
        <dbReference type="EMBL" id="SFG66873.1"/>
    </source>
</evidence>
<evidence type="ECO:0000256" key="7">
    <source>
        <dbReference type="ARBA" id="ARBA00022833"/>
    </source>
</evidence>
<feature type="binding site" evidence="8">
    <location>
        <position position="214"/>
    </location>
    <ligand>
        <name>Zn(2+)</name>
        <dbReference type="ChEBI" id="CHEBI:29105"/>
        <label>1</label>
        <note>catalytic</note>
    </ligand>
</feature>
<name>A0A1I2TQ23_9BACT</name>
<dbReference type="Proteomes" id="UP000199642">
    <property type="component" value="Unassembled WGS sequence"/>
</dbReference>
<proteinExistence type="inferred from homology"/>
<dbReference type="InterPro" id="IPR036866">
    <property type="entry name" value="RibonucZ/Hydroxyglut_hydro"/>
</dbReference>
<dbReference type="InterPro" id="IPR013471">
    <property type="entry name" value="RNase_Z/BN"/>
</dbReference>
<protein>
    <recommendedName>
        <fullName evidence="8">Ribonuclease Z</fullName>
        <shortName evidence="8">RNase Z</shortName>
        <ecNumber evidence="8">3.1.26.11</ecNumber>
    </recommendedName>
    <alternativeName>
        <fullName evidence="8">tRNA 3 endonuclease</fullName>
    </alternativeName>
    <alternativeName>
        <fullName evidence="8">tRNase Z</fullName>
    </alternativeName>
</protein>
<keyword evidence="3 8" id="KW-0540">Nuclease</keyword>
<dbReference type="CDD" id="cd07717">
    <property type="entry name" value="RNaseZ_ZiPD-like_MBL-fold"/>
    <property type="match status" value="1"/>
</dbReference>
<feature type="binding site" evidence="8">
    <location>
        <position position="272"/>
    </location>
    <ligand>
        <name>Zn(2+)</name>
        <dbReference type="ChEBI" id="CHEBI:29105"/>
        <label>2</label>
        <note>catalytic</note>
    </ligand>
</feature>
<dbReference type="STRING" id="435880.SAMN04487988_106145"/>
<accession>A0A1I2TQ23</accession>
<dbReference type="OrthoDB" id="9800940at2"/>
<feature type="binding site" evidence="8">
    <location>
        <position position="68"/>
    </location>
    <ligand>
        <name>Zn(2+)</name>
        <dbReference type="ChEBI" id="CHEBI:29105"/>
        <label>2</label>
        <note>catalytic</note>
    </ligand>
</feature>
<keyword evidence="2 8" id="KW-0819">tRNA processing</keyword>
<dbReference type="GO" id="GO:0008270">
    <property type="term" value="F:zinc ion binding"/>
    <property type="evidence" value="ECO:0007669"/>
    <property type="project" value="UniProtKB-UniRule"/>
</dbReference>
<dbReference type="AlphaFoldDB" id="A0A1I2TQ23"/>
<keyword evidence="6 8" id="KW-0378">Hydrolase</keyword>
<feature type="binding site" evidence="8">
    <location>
        <position position="66"/>
    </location>
    <ligand>
        <name>Zn(2+)</name>
        <dbReference type="ChEBI" id="CHEBI:29105"/>
        <label>1</label>
        <note>catalytic</note>
    </ligand>
</feature>
<dbReference type="NCBIfam" id="NF000801">
    <property type="entry name" value="PRK00055.1-3"/>
    <property type="match status" value="1"/>
</dbReference>
<feature type="active site" description="Proton acceptor" evidence="8">
    <location>
        <position position="68"/>
    </location>
</feature>
<keyword evidence="7 8" id="KW-0862">Zinc</keyword>
<evidence type="ECO:0000256" key="6">
    <source>
        <dbReference type="ARBA" id="ARBA00022801"/>
    </source>
</evidence>
<evidence type="ECO:0000256" key="4">
    <source>
        <dbReference type="ARBA" id="ARBA00022723"/>
    </source>
</evidence>
<comment type="function">
    <text evidence="8">Zinc phosphodiesterase, which displays some tRNA 3'-processing endonuclease activity. Probably involved in tRNA maturation, by removing a 3'-trailer from precursor tRNA.</text>
</comment>
<organism evidence="9 10">
    <name type="scientific">Algoriphagus hitonicola</name>
    <dbReference type="NCBI Taxonomy" id="435880"/>
    <lineage>
        <taxon>Bacteria</taxon>
        <taxon>Pseudomonadati</taxon>
        <taxon>Bacteroidota</taxon>
        <taxon>Cytophagia</taxon>
        <taxon>Cytophagales</taxon>
        <taxon>Cyclobacteriaceae</taxon>
        <taxon>Algoriphagus</taxon>
    </lineage>
</organism>
<comment type="cofactor">
    <cofactor evidence="8">
        <name>Zn(2+)</name>
        <dbReference type="ChEBI" id="CHEBI:29105"/>
    </cofactor>
    <text evidence="8">Binds 2 Zn(2+) ions.</text>
</comment>
<dbReference type="SUPFAM" id="SSF56281">
    <property type="entry name" value="Metallo-hydrolase/oxidoreductase"/>
    <property type="match status" value="1"/>
</dbReference>
<dbReference type="Pfam" id="PF23023">
    <property type="entry name" value="Anti-Pycsar_Apyc1"/>
    <property type="match status" value="1"/>
</dbReference>
<evidence type="ECO:0000256" key="1">
    <source>
        <dbReference type="ARBA" id="ARBA00011738"/>
    </source>
</evidence>
<feature type="binding site" evidence="8">
    <location>
        <position position="64"/>
    </location>
    <ligand>
        <name>Zn(2+)</name>
        <dbReference type="ChEBI" id="CHEBI:29105"/>
        <label>1</label>
        <note>catalytic</note>
    </ligand>
</feature>
<keyword evidence="4 8" id="KW-0479">Metal-binding</keyword>
<dbReference type="GO" id="GO:0042781">
    <property type="term" value="F:3'-tRNA processing endoribonuclease activity"/>
    <property type="evidence" value="ECO:0007669"/>
    <property type="project" value="UniProtKB-UniRule"/>
</dbReference>
<evidence type="ECO:0000313" key="10">
    <source>
        <dbReference type="Proteomes" id="UP000199642"/>
    </source>
</evidence>
<evidence type="ECO:0000256" key="5">
    <source>
        <dbReference type="ARBA" id="ARBA00022759"/>
    </source>
</evidence>
<dbReference type="Gene3D" id="3.60.15.10">
    <property type="entry name" value="Ribonuclease Z/Hydroxyacylglutathione hydrolase-like"/>
    <property type="match status" value="1"/>
</dbReference>
<keyword evidence="10" id="KW-1185">Reference proteome</keyword>
<dbReference type="EC" id="3.1.26.11" evidence="8"/>
<keyword evidence="5 8" id="KW-0255">Endonuclease</keyword>
<comment type="subunit">
    <text evidence="1 8">Homodimer.</text>
</comment>
<evidence type="ECO:0000256" key="3">
    <source>
        <dbReference type="ARBA" id="ARBA00022722"/>
    </source>
</evidence>
<sequence length="305" mass="34999">MKRDFEVTILGNTSSIPVHGRNHTAQVLRHGQSLFLIDCGEGTQLQLRKYHVKTSKIDHIFISHLHGDHYLGLIGLLSSYGLAKRSSPIFLYGPRGLDDIITTHFKWSNNRLSYRLHFVETNDQGFNLIADLPNLKVYTFPLIHRIPTTGFLFREKPLLRNLIKEKLLKEKLPLEAIKTLRKGMDYIGTDGSFYPVREYCHPKEAERSYAYCSDTIFNPDITEYIQNVDLLYHESTFMQDNLERAKTTFHSTAMEAAEIAKLSKVKNLLLGHFSSRYTVLDGLLAEAKTVFENSMLSEEGKTYPL</sequence>
<dbReference type="HAMAP" id="MF_01818">
    <property type="entry name" value="RNase_Z_BN"/>
    <property type="match status" value="1"/>
</dbReference>
<feature type="binding site" evidence="8">
    <location>
        <position position="214"/>
    </location>
    <ligand>
        <name>Zn(2+)</name>
        <dbReference type="ChEBI" id="CHEBI:29105"/>
        <label>2</label>
        <note>catalytic</note>
    </ligand>
</feature>